<dbReference type="SUPFAM" id="SSF56112">
    <property type="entry name" value="Protein kinase-like (PK-like)"/>
    <property type="match status" value="1"/>
</dbReference>
<dbReference type="Gene3D" id="3.30.200.20">
    <property type="entry name" value="Phosphorylase Kinase, domain 1"/>
    <property type="match status" value="1"/>
</dbReference>
<dbReference type="eggNOG" id="KOG0032">
    <property type="taxonomic scope" value="Eukaryota"/>
</dbReference>
<keyword evidence="5 15" id="KW-0812">Transmembrane</keyword>
<evidence type="ECO:0000256" key="1">
    <source>
        <dbReference type="ARBA" id="ARBA00004141"/>
    </source>
</evidence>
<evidence type="ECO:0000256" key="14">
    <source>
        <dbReference type="SAM" id="MobiDB-lite"/>
    </source>
</evidence>
<dbReference type="InterPro" id="IPR000719">
    <property type="entry name" value="Prot_kinase_dom"/>
</dbReference>
<evidence type="ECO:0000256" key="9">
    <source>
        <dbReference type="ARBA" id="ARBA00023040"/>
    </source>
</evidence>
<dbReference type="InterPro" id="IPR008271">
    <property type="entry name" value="Ser/Thr_kinase_AS"/>
</dbReference>
<dbReference type="PROSITE" id="PS00108">
    <property type="entry name" value="PROTEIN_KINASE_ST"/>
    <property type="match status" value="1"/>
</dbReference>
<dbReference type="PROSITE" id="PS00107">
    <property type="entry name" value="PROTEIN_KINASE_ATP"/>
    <property type="match status" value="1"/>
</dbReference>
<dbReference type="InterPro" id="IPR011009">
    <property type="entry name" value="Kinase-like_dom_sf"/>
</dbReference>
<dbReference type="HOGENOM" id="CLU_270231_0_0_1"/>
<dbReference type="SMART" id="SM00220">
    <property type="entry name" value="S_TKc"/>
    <property type="match status" value="1"/>
</dbReference>
<dbReference type="SUPFAM" id="SSF49879">
    <property type="entry name" value="SMAD/FHA domain"/>
    <property type="match status" value="1"/>
</dbReference>
<keyword evidence="6 13" id="KW-0547">Nucleotide-binding</keyword>
<dbReference type="CDD" id="cd14966">
    <property type="entry name" value="7tmD_STE3"/>
    <property type="match status" value="1"/>
</dbReference>
<feature type="transmembrane region" description="Helical" evidence="15">
    <location>
        <begin position="21"/>
        <end position="45"/>
    </location>
</feature>
<evidence type="ECO:0000256" key="8">
    <source>
        <dbReference type="ARBA" id="ARBA00022989"/>
    </source>
</evidence>
<dbReference type="InterPro" id="IPR001499">
    <property type="entry name" value="GPCR_STE3"/>
</dbReference>
<evidence type="ECO:0000256" key="5">
    <source>
        <dbReference type="ARBA" id="ARBA00022692"/>
    </source>
</evidence>
<keyword evidence="11" id="KW-0675">Receptor</keyword>
<dbReference type="STRING" id="861557.E3S819"/>
<keyword evidence="19" id="KW-1185">Reference proteome</keyword>
<feature type="transmembrane region" description="Helical" evidence="15">
    <location>
        <begin position="178"/>
        <end position="208"/>
    </location>
</feature>
<dbReference type="InterPro" id="IPR008984">
    <property type="entry name" value="SMAD_FHA_dom_sf"/>
</dbReference>
<comment type="subcellular location">
    <subcellularLocation>
        <location evidence="1">Membrane</location>
        <topology evidence="1">Multi-pass membrane protein</topology>
    </subcellularLocation>
</comment>
<dbReference type="OrthoDB" id="74764at2759"/>
<gene>
    <name evidence="18" type="ORF">PTT_19031</name>
</gene>
<evidence type="ECO:0000256" key="4">
    <source>
        <dbReference type="ARBA" id="ARBA00022507"/>
    </source>
</evidence>
<accession>E3S819</accession>
<feature type="domain" description="Protein kinase" evidence="17">
    <location>
        <begin position="637"/>
        <end position="950"/>
    </location>
</feature>
<feature type="region of interest" description="Disordered" evidence="14">
    <location>
        <begin position="449"/>
        <end position="477"/>
    </location>
</feature>
<evidence type="ECO:0000259" key="16">
    <source>
        <dbReference type="PROSITE" id="PS50006"/>
    </source>
</evidence>
<evidence type="ECO:0008006" key="20">
    <source>
        <dbReference type="Google" id="ProtNLM"/>
    </source>
</evidence>
<keyword evidence="8 15" id="KW-1133">Transmembrane helix</keyword>
<name>E3S819_PYRTT</name>
<evidence type="ECO:0000256" key="13">
    <source>
        <dbReference type="PROSITE-ProRule" id="PRU10141"/>
    </source>
</evidence>
<evidence type="ECO:0000256" key="12">
    <source>
        <dbReference type="ARBA" id="ARBA00023224"/>
    </source>
</evidence>
<proteinExistence type="inferred from homology"/>
<evidence type="ECO:0000256" key="3">
    <source>
        <dbReference type="ARBA" id="ARBA00011085"/>
    </source>
</evidence>
<evidence type="ECO:0000313" key="18">
    <source>
        <dbReference type="EMBL" id="EFQ85875.1"/>
    </source>
</evidence>
<dbReference type="Pfam" id="PF00069">
    <property type="entry name" value="Pkinase"/>
    <property type="match status" value="1"/>
</dbReference>
<keyword evidence="9" id="KW-0297">G-protein coupled receptor</keyword>
<keyword evidence="7 13" id="KW-0067">ATP-binding</keyword>
<dbReference type="Pfam" id="PF02076">
    <property type="entry name" value="STE3"/>
    <property type="match status" value="1"/>
</dbReference>
<evidence type="ECO:0000256" key="7">
    <source>
        <dbReference type="ARBA" id="ARBA00022840"/>
    </source>
</evidence>
<dbReference type="EMBL" id="GL537653">
    <property type="protein sequence ID" value="EFQ85875.1"/>
    <property type="molecule type" value="Genomic_DNA"/>
</dbReference>
<feature type="domain" description="FHA" evidence="16">
    <location>
        <begin position="514"/>
        <end position="574"/>
    </location>
</feature>
<comment type="similarity">
    <text evidence="3">Belongs to the G-protein coupled receptor 4 family.</text>
</comment>
<keyword evidence="10 15" id="KW-0472">Membrane</keyword>
<feature type="transmembrane region" description="Helical" evidence="15">
    <location>
        <begin position="57"/>
        <end position="75"/>
    </location>
</feature>
<dbReference type="GO" id="GO:0005524">
    <property type="term" value="F:ATP binding"/>
    <property type="evidence" value="ECO:0007669"/>
    <property type="project" value="UniProtKB-UniRule"/>
</dbReference>
<evidence type="ECO:0000256" key="15">
    <source>
        <dbReference type="SAM" id="Phobius"/>
    </source>
</evidence>
<comment type="similarity">
    <text evidence="2">Belongs to the protein kinase superfamily. CAMK Ser/Thr protein kinase family. CHEK2 subfamily.</text>
</comment>
<feature type="region of interest" description="Disordered" evidence="14">
    <location>
        <begin position="1029"/>
        <end position="1048"/>
    </location>
</feature>
<feature type="transmembrane region" description="Helical" evidence="15">
    <location>
        <begin position="95"/>
        <end position="116"/>
    </location>
</feature>
<evidence type="ECO:0000256" key="6">
    <source>
        <dbReference type="ARBA" id="ARBA00022741"/>
    </source>
</evidence>
<dbReference type="Proteomes" id="UP000001067">
    <property type="component" value="Unassembled WGS sequence"/>
</dbReference>
<feature type="binding site" evidence="13">
    <location>
        <position position="666"/>
    </location>
    <ligand>
        <name>ATP</name>
        <dbReference type="ChEBI" id="CHEBI:30616"/>
    </ligand>
</feature>
<dbReference type="PRINTS" id="PR00899">
    <property type="entry name" value="GPCRSTE3"/>
</dbReference>
<protein>
    <recommendedName>
        <fullName evidence="20">Pkinase-domain-containing protein</fullName>
    </recommendedName>
</protein>
<dbReference type="PANTHER" id="PTHR28097">
    <property type="entry name" value="PHEROMONE A FACTOR RECEPTOR"/>
    <property type="match status" value="1"/>
</dbReference>
<dbReference type="GO" id="GO:0004932">
    <property type="term" value="F:mating-type factor pheromone receptor activity"/>
    <property type="evidence" value="ECO:0007669"/>
    <property type="project" value="InterPro"/>
</dbReference>
<dbReference type="GO" id="GO:0004672">
    <property type="term" value="F:protein kinase activity"/>
    <property type="evidence" value="ECO:0007669"/>
    <property type="project" value="InterPro"/>
</dbReference>
<evidence type="ECO:0000259" key="17">
    <source>
        <dbReference type="PROSITE" id="PS50011"/>
    </source>
</evidence>
<feature type="transmembrane region" description="Helical" evidence="15">
    <location>
        <begin position="137"/>
        <end position="158"/>
    </location>
</feature>
<evidence type="ECO:0000256" key="11">
    <source>
        <dbReference type="ARBA" id="ARBA00023170"/>
    </source>
</evidence>
<dbReference type="GO" id="GO:0005886">
    <property type="term" value="C:plasma membrane"/>
    <property type="evidence" value="ECO:0007669"/>
    <property type="project" value="TreeGrafter"/>
</dbReference>
<dbReference type="PANTHER" id="PTHR28097:SF1">
    <property type="entry name" value="PHEROMONE A FACTOR RECEPTOR"/>
    <property type="match status" value="1"/>
</dbReference>
<dbReference type="PROSITE" id="PS50011">
    <property type="entry name" value="PROTEIN_KINASE_DOM"/>
    <property type="match status" value="1"/>
</dbReference>
<dbReference type="Gene3D" id="2.60.200.20">
    <property type="match status" value="1"/>
</dbReference>
<dbReference type="Gene3D" id="1.10.510.10">
    <property type="entry name" value="Transferase(Phosphotransferase) domain 1"/>
    <property type="match status" value="1"/>
</dbReference>
<sequence length="1206" mass="136001">MGTDVIDIDAYVQAGVMNAPLYTSAVVFPVLAFISWIICIPPVVWHLQQSNVAMGSFILWIILLNFFNSINPLIWPRDNLIDWWDGSVWCDIQVRLQMGCGVGLAVSSALIVRKLARVMDTSNITVSSSRTSKTKERIWEAVWCWGAPLLLMIVYYVIQPTRYMIYGIVGCIATYDTSWPSIAIIFIWAPIAMCVASYWAALLVYRLYRYRRDFHRLVSARNTTTSRFVRLFILSMVVILIYLVYSFYLLVQVCLVVKDPYSWSTIHDPTRFNTIIRIPVHGKVQMDKWIQIVTGFVIFALFGTGVDAHNLYKRMLVSVGAGKIWPSLYEESQHGSRTPNSFIAARSWTERVSTKAKSMLSSSSKTDETRDTFSSSTRNGSIALDAISHLHNTTTEDTLVRQKQHDLASPDKRPSFFKRWFATPYLSSPILPFFSHRNFITIMAPDANRSPATAPPSPSPGVHAQAWAAHGTSSGGRASVGSGVHVFHEVHQARHEKRESTHGSSIEVCGNEQFYLGRDTELCRYAWYEDLTISRVHLRIHCILYDEDPDSTIAPFVYATDLSANGTYLKKKNSECTASQGPGILMGRNGTFLLEDGDEISISDTVTLIYRARRSLKPMSLTTTQEKERQTFASRFLITGRLLGEGGYGKVLVGIKQDTQRQLACKIIRIDKLYNNIAVQNLRLPTGGQQERERQTKNRWPTRVTSCFREFDIRKDLTHPNVIALEKVFWSPNTIYIFLELATGGDLFSFINFKGGKLDGTQAATVVHQILKGVEYLHGQGIAHRDLKPDNILMTSFEEDARVVISDFGAARFLPGAKPSSSQSKKYQRMFSVVGTFEYTAPEIYRLNRAIPSDGGYSKSVDMWSIGSITAILLTGEALFVDRSHPEYHTNPKDVIVGLAAVCDLRVLDEDHHPYWGVVGDLPKHFIKNLLVLKEEDRMTASIALVHPWFSSYAEDTKKVYARTIAAWKPRKKNIQLVERIISPLPAAGMSNKTSSYVTTSRHFGDASSQFRRPNTPLPSIIEDHESAQCASQVKLSSSKDKAPTPHLQSGGQLIHRELQPSQASVILESSGHQISLVKLAAPGMNVDDMDDGEDSECSGESLNRATNNYSQRRDFIRRLQNPEYQSEHGLVQVPQTPLEEYVDYEERRDKHTVDEVYYQQQEAQDPENDSVLVQETPPELMQKRERAYDQALPAYKRRFGIDSSG</sequence>
<dbReference type="InterPro" id="IPR000253">
    <property type="entry name" value="FHA_dom"/>
</dbReference>
<dbReference type="AlphaFoldDB" id="E3S819"/>
<dbReference type="KEGG" id="pte:PTT_19031"/>
<keyword evidence="4" id="KW-0589">Pheromone response</keyword>
<keyword evidence="12" id="KW-0807">Transducer</keyword>
<evidence type="ECO:0000313" key="19">
    <source>
        <dbReference type="Proteomes" id="UP000001067"/>
    </source>
</evidence>
<evidence type="ECO:0000256" key="2">
    <source>
        <dbReference type="ARBA" id="ARBA00005575"/>
    </source>
</evidence>
<organism evidence="19">
    <name type="scientific">Pyrenophora teres f. teres (strain 0-1)</name>
    <name type="common">Barley net blotch fungus</name>
    <name type="synonym">Drechslera teres f. teres</name>
    <dbReference type="NCBI Taxonomy" id="861557"/>
    <lineage>
        <taxon>Eukaryota</taxon>
        <taxon>Fungi</taxon>
        <taxon>Dikarya</taxon>
        <taxon>Ascomycota</taxon>
        <taxon>Pezizomycotina</taxon>
        <taxon>Dothideomycetes</taxon>
        <taxon>Pleosporomycetidae</taxon>
        <taxon>Pleosporales</taxon>
        <taxon>Pleosporineae</taxon>
        <taxon>Pleosporaceae</taxon>
        <taxon>Pyrenophora</taxon>
    </lineage>
</organism>
<dbReference type="InterPro" id="IPR017441">
    <property type="entry name" value="Protein_kinase_ATP_BS"/>
</dbReference>
<feature type="transmembrane region" description="Helical" evidence="15">
    <location>
        <begin position="228"/>
        <end position="251"/>
    </location>
</feature>
<dbReference type="GO" id="GO:0000750">
    <property type="term" value="P:pheromone-dependent signal transduction involved in conjugation with cellular fusion"/>
    <property type="evidence" value="ECO:0007669"/>
    <property type="project" value="TreeGrafter"/>
</dbReference>
<reference evidence="18 19" key="1">
    <citation type="journal article" date="2010" name="Genome Biol.">
        <title>A first genome assembly of the barley fungal pathogen Pyrenophora teres f. teres.</title>
        <authorList>
            <person name="Ellwood S.R."/>
            <person name="Liu Z."/>
            <person name="Syme R.A."/>
            <person name="Lai Z."/>
            <person name="Hane J.K."/>
            <person name="Keiper F."/>
            <person name="Moffat C.S."/>
            <person name="Oliver R.P."/>
            <person name="Friesen T.L."/>
        </authorList>
    </citation>
    <scope>NUCLEOTIDE SEQUENCE [LARGE SCALE GENOMIC DNA]</scope>
    <source>
        <strain evidence="18 19">0-1</strain>
    </source>
</reference>
<evidence type="ECO:0000256" key="10">
    <source>
        <dbReference type="ARBA" id="ARBA00023136"/>
    </source>
</evidence>
<dbReference type="PROSITE" id="PS50006">
    <property type="entry name" value="FHA_DOMAIN"/>
    <property type="match status" value="1"/>
</dbReference>